<evidence type="ECO:0000313" key="1">
    <source>
        <dbReference type="EMBL" id="CAG2133995.1"/>
    </source>
</evidence>
<accession>A0ABN7PS37</accession>
<dbReference type="EMBL" id="CAJPVI010000003">
    <property type="protein sequence ID" value="CAG2133995.1"/>
    <property type="molecule type" value="Genomic_DNA"/>
</dbReference>
<gene>
    <name evidence="1" type="ORF">LMG26411_00906</name>
</gene>
<name>A0ABN7PS37_9BURK</name>
<sequence length="58" mass="6280">MLKSIGPAAEALYVLAERENATMAARDPEARAGLAGELACLRVIRFTVIADMVKMMSR</sequence>
<comment type="caution">
    <text evidence="1">The sequence shown here is derived from an EMBL/GenBank/DDBJ whole genome shotgun (WGS) entry which is preliminary data.</text>
</comment>
<reference evidence="1 2" key="1">
    <citation type="submission" date="2021-03" db="EMBL/GenBank/DDBJ databases">
        <authorList>
            <person name="Peeters C."/>
        </authorList>
    </citation>
    <scope>NUCLEOTIDE SEQUENCE [LARGE SCALE GENOMIC DNA]</scope>
    <source>
        <strain evidence="1 2">LMG 26411</strain>
    </source>
</reference>
<proteinExistence type="predicted"/>
<protein>
    <submittedName>
        <fullName evidence="1">Uncharacterized protein</fullName>
    </submittedName>
</protein>
<dbReference type="Proteomes" id="UP000672657">
    <property type="component" value="Unassembled WGS sequence"/>
</dbReference>
<evidence type="ECO:0000313" key="2">
    <source>
        <dbReference type="Proteomes" id="UP000672657"/>
    </source>
</evidence>
<keyword evidence="2" id="KW-1185">Reference proteome</keyword>
<organism evidence="1 2">
    <name type="scientific">Cupriavidus numazuensis</name>
    <dbReference type="NCBI Taxonomy" id="221992"/>
    <lineage>
        <taxon>Bacteria</taxon>
        <taxon>Pseudomonadati</taxon>
        <taxon>Pseudomonadota</taxon>
        <taxon>Betaproteobacteria</taxon>
        <taxon>Burkholderiales</taxon>
        <taxon>Burkholderiaceae</taxon>
        <taxon>Cupriavidus</taxon>
    </lineage>
</organism>